<comment type="subcellular location">
    <subcellularLocation>
        <location evidence="1">Cytoplasm</location>
    </subcellularLocation>
</comment>
<keyword evidence="14" id="KW-1185">Reference proteome</keyword>
<accession>A0A1Q9ELL6</accession>
<feature type="region of interest" description="Disordered" evidence="12">
    <location>
        <begin position="119"/>
        <end position="147"/>
    </location>
</feature>
<name>A0A1Q9ELL6_SYMMI</name>
<dbReference type="InterPro" id="IPR044855">
    <property type="entry name" value="CoA-Trfase_III_dom3_sf"/>
</dbReference>
<evidence type="ECO:0000256" key="7">
    <source>
        <dbReference type="ARBA" id="ARBA00022840"/>
    </source>
</evidence>
<evidence type="ECO:0000256" key="10">
    <source>
        <dbReference type="RuleBase" id="RU004192"/>
    </source>
</evidence>
<dbReference type="InterPro" id="IPR027413">
    <property type="entry name" value="GROEL-like_equatorial_sf"/>
</dbReference>
<evidence type="ECO:0000256" key="2">
    <source>
        <dbReference type="ARBA" id="ARBA00008020"/>
    </source>
</evidence>
<dbReference type="NCBIfam" id="NF041082">
    <property type="entry name" value="thermosome_alpha"/>
    <property type="match status" value="1"/>
</dbReference>
<evidence type="ECO:0000256" key="8">
    <source>
        <dbReference type="ARBA" id="ARBA00023186"/>
    </source>
</evidence>
<protein>
    <recommendedName>
        <fullName evidence="4 10">T-complex protein 1 subunit delta</fullName>
    </recommendedName>
</protein>
<evidence type="ECO:0000256" key="3">
    <source>
        <dbReference type="ARBA" id="ARBA00008383"/>
    </source>
</evidence>
<dbReference type="OrthoDB" id="10248520at2759"/>
<dbReference type="CDD" id="cd03338">
    <property type="entry name" value="TCP1_delta"/>
    <property type="match status" value="1"/>
</dbReference>
<evidence type="ECO:0000313" key="14">
    <source>
        <dbReference type="Proteomes" id="UP000186817"/>
    </source>
</evidence>
<dbReference type="Gene3D" id="3.30.260.10">
    <property type="entry name" value="TCP-1-like chaperonin intermediate domain"/>
    <property type="match status" value="1"/>
</dbReference>
<evidence type="ECO:0000256" key="1">
    <source>
        <dbReference type="ARBA" id="ARBA00004496"/>
    </source>
</evidence>
<keyword evidence="5" id="KW-0963">Cytoplasm</keyword>
<dbReference type="PRINTS" id="PR00304">
    <property type="entry name" value="TCOMPLEXTCP1"/>
</dbReference>
<keyword evidence="11" id="KW-0175">Coiled coil</keyword>
<dbReference type="SUPFAM" id="SSF52029">
    <property type="entry name" value="GroEL apical domain-like"/>
    <property type="match status" value="1"/>
</dbReference>
<proteinExistence type="inferred from homology"/>
<dbReference type="PANTHER" id="PTHR11353">
    <property type="entry name" value="CHAPERONIN"/>
    <property type="match status" value="1"/>
</dbReference>
<gene>
    <name evidence="13" type="primary">cct4</name>
    <name evidence="13" type="ORF">AK812_SmicGene8189</name>
</gene>
<dbReference type="Gene3D" id="3.30.1540.10">
    <property type="entry name" value="formyl-coa transferase, domain 3"/>
    <property type="match status" value="1"/>
</dbReference>
<feature type="region of interest" description="Disordered" evidence="12">
    <location>
        <begin position="1563"/>
        <end position="1607"/>
    </location>
</feature>
<dbReference type="NCBIfam" id="TIGR02342">
    <property type="entry name" value="chap_CCT_delta"/>
    <property type="match status" value="1"/>
</dbReference>
<dbReference type="Gene3D" id="3.40.50.10540">
    <property type="entry name" value="Crotonobetainyl-coa:carnitine coa-transferase, domain 1"/>
    <property type="match status" value="1"/>
</dbReference>
<dbReference type="PROSITE" id="PS00750">
    <property type="entry name" value="TCP1_1"/>
    <property type="match status" value="1"/>
</dbReference>
<dbReference type="SUPFAM" id="SSF89796">
    <property type="entry name" value="CoA-transferase family III (CaiB/BaiF)"/>
    <property type="match status" value="2"/>
</dbReference>
<dbReference type="NCBIfam" id="NF041083">
    <property type="entry name" value="thermosome_beta"/>
    <property type="match status" value="1"/>
</dbReference>
<dbReference type="PROSITE" id="PS00751">
    <property type="entry name" value="TCP1_2"/>
    <property type="match status" value="1"/>
</dbReference>
<organism evidence="13 14">
    <name type="scientific">Symbiodinium microadriaticum</name>
    <name type="common">Dinoflagellate</name>
    <name type="synonym">Zooxanthella microadriatica</name>
    <dbReference type="NCBI Taxonomy" id="2951"/>
    <lineage>
        <taxon>Eukaryota</taxon>
        <taxon>Sar</taxon>
        <taxon>Alveolata</taxon>
        <taxon>Dinophyceae</taxon>
        <taxon>Suessiales</taxon>
        <taxon>Symbiodiniaceae</taxon>
        <taxon>Symbiodinium</taxon>
    </lineage>
</organism>
<dbReference type="InterPro" id="IPR053374">
    <property type="entry name" value="TCP-1_chaperonin"/>
</dbReference>
<dbReference type="EMBL" id="LSRX01000120">
    <property type="protein sequence ID" value="OLQ08310.1"/>
    <property type="molecule type" value="Genomic_DNA"/>
</dbReference>
<dbReference type="Gene3D" id="1.10.560.10">
    <property type="entry name" value="GroEL-like equatorial domain"/>
    <property type="match status" value="1"/>
</dbReference>
<dbReference type="GO" id="GO:0016887">
    <property type="term" value="F:ATP hydrolysis activity"/>
    <property type="evidence" value="ECO:0007669"/>
    <property type="project" value="InterPro"/>
</dbReference>
<dbReference type="GO" id="GO:0005524">
    <property type="term" value="F:ATP binding"/>
    <property type="evidence" value="ECO:0007669"/>
    <property type="project" value="UniProtKB-KW"/>
</dbReference>
<dbReference type="Proteomes" id="UP000186817">
    <property type="component" value="Unassembled WGS sequence"/>
</dbReference>
<keyword evidence="8 9" id="KW-0143">Chaperone</keyword>
<evidence type="ECO:0000313" key="13">
    <source>
        <dbReference type="EMBL" id="OLQ08310.1"/>
    </source>
</evidence>
<dbReference type="InterPro" id="IPR012717">
    <property type="entry name" value="Chap_CCT_delta"/>
</dbReference>
<dbReference type="InterPro" id="IPR023606">
    <property type="entry name" value="CoA-Trfase_III_dom_1_sf"/>
</dbReference>
<dbReference type="GO" id="GO:0005737">
    <property type="term" value="C:cytoplasm"/>
    <property type="evidence" value="ECO:0007669"/>
    <property type="project" value="UniProtKB-SubCell"/>
</dbReference>
<dbReference type="InterPro" id="IPR017998">
    <property type="entry name" value="Chaperone_TCP-1"/>
</dbReference>
<dbReference type="SUPFAM" id="SSF48592">
    <property type="entry name" value="GroEL equatorial domain-like"/>
    <property type="match status" value="1"/>
</dbReference>
<comment type="similarity">
    <text evidence="2 9">Belongs to the TCP-1 chaperonin family.</text>
</comment>
<feature type="coiled-coil region" evidence="11">
    <location>
        <begin position="986"/>
        <end position="1013"/>
    </location>
</feature>
<sequence>MDLARLRAVRSARHFAGARTLAAPALAGVRVLELASVLAGPSVGQFLAELGADVVKVENRKTGGDVTRSWRLRGDNPQQATSYFSCCNLGKRSLAVDASTDRGRDLCRRLAISSDVAGGSKLSAGRSEGAAMTGPSSEGRQKANDEKGQDVRLANILAAKAVSDTVRTSLGPRGMDKMIQEPKGEVLISNDGATILSKLKLQHPTAKMMAELSKAQDIEAGDGTTSVVVIAGALLGAAERLLKKGIHPQTITEAFLQAAHKAEEVLDAVAQPVDLADREQILQAAITSLNSKVVSQESETLAPIAVDAVLKVTDPKSATNVDLNDIRLVKKLGATTDDTELVEGLVLSQKASRSAGGPTRVQDAKIGLIQFCLSAPKTDMESNIQVRDYAQMDRLLREERTLLAKMVKQVAKTGCNVLLVQKSILRDAVTDLSLDFCAKAKIMVVKDIERDDIEFISKILGVEAAATLDTFTPDKLAKASLVHEESLGTELGSIVRFTGLQTSKGGCVSVLVRASNQMLLDETERSIHDALCVVRSLVKKKALIAGGAAPEMEVAQKLEAWARTVGGITQVCIEHYAEALELVPYTLAENAGMQPVEIVTQLRAAHANGEKFAGINVKKSCISNMFKENVVQPLLVSTSAMNMATETVRMILKIDDIVIASYKPGDDVKLGLDAAQLRAQAPRLIYAQITGYGLNDPRTGYDAVIQAESGFTFMNGAAAHQGGSPTKMPVALVDLVAAHQLKEAILLALFNRERFGEGAHVHVSLMAAAVASLANQATGYLITGEVPQRMGSDHPSICPYGTAFSDQDGEALVLAVGTDTQFTALCEVLRRPDLAADPRYLRNVDRVINRKASNAGARSFMLPSGRLLPDGAVTSSSLPCAKGRSLRGQWPTWPKCLTQSLPRLWWSATSSGSLWDCARWLGSVIDLRDHHDVHPALVSTPWRFSPRSFSSELKRPKGKLRRSLVERSAKFKEWEAKMMASYQRERLKFAKDTERLQKEISEAEQEQAEARVALRALAYSDLGGSRCKEHDVDMPPVENVFAAWASAEERGNMDVLQRALAADVTPTRSAPAIPRTPPAGFGPMGALGATTPPAAAAQAALARGRKIRIVEDDGDEEAEVEEELEHAGPAVQLPAVFRGWTEGISAVNEFVEHASSLAPEPLDEGGWSLLGDSPIRGSVPRPVEGSVLAASEEAFSNDPGSIGPCTETDPTDEGVVAPPSCEPDTGHHAAPSAAEHCHILAFLAAPGYRLVRVEGDLSLPASISAVESMVRAQAADLLEECGEQIVPVFPQTTPGVAAFVAAPTWFAEERLVVALLDASAIRGNVFAVVLSFPTCVEEIRRVAGFSSVLRHDVFVAGRPAPSHPGADIEATDGALIQLVPPGHTPFWAAPLAFALWHPHYWPSAAPVPRTRDSACALILHKSGKYLFDRFTTDEWANRKGIADLISTPLTYLRMQAANPAEMLPYVYRGSPVRGVIAVIDRDTDRDDEDRPLPYIVFLDSRPLGFDFNFQVSETLFLPNAWLLAYLQQPPPPGWKLVTKGGSRTDDGVSFFPGEVLILAFQRVQHQEEEHPESEEDFSPDPDDAEDGDEAGSDSSTSEVDSSIGVSF</sequence>
<dbReference type="Pfam" id="PF02515">
    <property type="entry name" value="CoA_transf_3"/>
    <property type="match status" value="1"/>
</dbReference>
<dbReference type="InterPro" id="IPR027409">
    <property type="entry name" value="GroEL-like_apical_dom_sf"/>
</dbReference>
<keyword evidence="7 9" id="KW-0067">ATP-binding</keyword>
<dbReference type="GO" id="GO:0051082">
    <property type="term" value="F:unfolded protein binding"/>
    <property type="evidence" value="ECO:0007669"/>
    <property type="project" value="InterPro"/>
</dbReference>
<dbReference type="GO" id="GO:0140662">
    <property type="term" value="F:ATP-dependent protein folding chaperone"/>
    <property type="evidence" value="ECO:0007669"/>
    <property type="project" value="InterPro"/>
</dbReference>
<evidence type="ECO:0000256" key="5">
    <source>
        <dbReference type="ARBA" id="ARBA00022490"/>
    </source>
</evidence>
<dbReference type="InterPro" id="IPR003673">
    <property type="entry name" value="CoA-Trfase_fam_III"/>
</dbReference>
<evidence type="ECO:0000256" key="6">
    <source>
        <dbReference type="ARBA" id="ARBA00022741"/>
    </source>
</evidence>
<comment type="caution">
    <text evidence="13">The sequence shown here is derived from an EMBL/GenBank/DDBJ whole genome shotgun (WGS) entry which is preliminary data.</text>
</comment>
<keyword evidence="6 9" id="KW-0547">Nucleotide-binding</keyword>
<dbReference type="FunFam" id="3.50.7.10:FF:000010">
    <property type="entry name" value="T-complex protein 1 subunit delta"/>
    <property type="match status" value="1"/>
</dbReference>
<comment type="similarity">
    <text evidence="3">Belongs to the CoA-transferase III family.</text>
</comment>
<dbReference type="InterPro" id="IPR027410">
    <property type="entry name" value="TCP-1-like_intermed_sf"/>
</dbReference>
<evidence type="ECO:0000256" key="4">
    <source>
        <dbReference type="ARBA" id="ARBA00016107"/>
    </source>
</evidence>
<evidence type="ECO:0000256" key="9">
    <source>
        <dbReference type="RuleBase" id="RU004187"/>
    </source>
</evidence>
<dbReference type="InterPro" id="IPR002194">
    <property type="entry name" value="Chaperonin_TCP-1_CS"/>
</dbReference>
<dbReference type="InterPro" id="IPR002423">
    <property type="entry name" value="Cpn60/GroEL/TCP-1"/>
</dbReference>
<feature type="compositionally biased region" description="Acidic residues" evidence="12">
    <location>
        <begin position="1569"/>
        <end position="1591"/>
    </location>
</feature>
<dbReference type="Pfam" id="PF00118">
    <property type="entry name" value="Cpn60_TCP1"/>
    <property type="match status" value="1"/>
</dbReference>
<dbReference type="SUPFAM" id="SSF54849">
    <property type="entry name" value="GroEL-intermediate domain like"/>
    <property type="match status" value="1"/>
</dbReference>
<dbReference type="InterPro" id="IPR054827">
    <property type="entry name" value="thermosome_alpha"/>
</dbReference>
<reference evidence="13 14" key="1">
    <citation type="submission" date="2016-02" db="EMBL/GenBank/DDBJ databases">
        <title>Genome analysis of coral dinoflagellate symbionts highlights evolutionary adaptations to a symbiotic lifestyle.</title>
        <authorList>
            <person name="Aranda M."/>
            <person name="Li Y."/>
            <person name="Liew Y.J."/>
            <person name="Baumgarten S."/>
            <person name="Simakov O."/>
            <person name="Wilson M."/>
            <person name="Piel J."/>
            <person name="Ashoor H."/>
            <person name="Bougouffa S."/>
            <person name="Bajic V.B."/>
            <person name="Ryu T."/>
            <person name="Ravasi T."/>
            <person name="Bayer T."/>
            <person name="Micklem G."/>
            <person name="Kim H."/>
            <person name="Bhak J."/>
            <person name="Lajeunesse T.C."/>
            <person name="Voolstra C.R."/>
        </authorList>
    </citation>
    <scope>NUCLEOTIDE SEQUENCE [LARGE SCALE GENOMIC DNA]</scope>
    <source>
        <strain evidence="13 14">CCMP2467</strain>
    </source>
</reference>
<evidence type="ECO:0000256" key="12">
    <source>
        <dbReference type="SAM" id="MobiDB-lite"/>
    </source>
</evidence>
<dbReference type="PROSITE" id="PS00995">
    <property type="entry name" value="TCP1_3"/>
    <property type="match status" value="1"/>
</dbReference>
<feature type="compositionally biased region" description="Low complexity" evidence="12">
    <location>
        <begin position="1592"/>
        <end position="1607"/>
    </location>
</feature>
<dbReference type="Gene3D" id="3.50.7.10">
    <property type="entry name" value="GroEL"/>
    <property type="match status" value="1"/>
</dbReference>
<evidence type="ECO:0000256" key="11">
    <source>
        <dbReference type="SAM" id="Coils"/>
    </source>
</evidence>